<protein>
    <submittedName>
        <fullName evidence="2">Uncharacterized protein</fullName>
    </submittedName>
</protein>
<keyword evidence="1" id="KW-0812">Transmembrane</keyword>
<dbReference type="RefSeq" id="WP_186942434.1">
    <property type="nucleotide sequence ID" value="NZ_JACOGA010000011.1"/>
</dbReference>
<dbReference type="EMBL" id="JACOGA010000011">
    <property type="protein sequence ID" value="MBC3874438.1"/>
    <property type="molecule type" value="Genomic_DNA"/>
</dbReference>
<dbReference type="Proteomes" id="UP000624279">
    <property type="component" value="Unassembled WGS sequence"/>
</dbReference>
<keyword evidence="1" id="KW-0472">Membrane</keyword>
<keyword evidence="1" id="KW-1133">Transmembrane helix</keyword>
<organism evidence="2 3">
    <name type="scientific">Undibacterium flavidum</name>
    <dbReference type="NCBI Taxonomy" id="2762297"/>
    <lineage>
        <taxon>Bacteria</taxon>
        <taxon>Pseudomonadati</taxon>
        <taxon>Pseudomonadota</taxon>
        <taxon>Betaproteobacteria</taxon>
        <taxon>Burkholderiales</taxon>
        <taxon>Oxalobacteraceae</taxon>
        <taxon>Undibacterium</taxon>
    </lineage>
</organism>
<evidence type="ECO:0000313" key="2">
    <source>
        <dbReference type="EMBL" id="MBC3874438.1"/>
    </source>
</evidence>
<evidence type="ECO:0000313" key="3">
    <source>
        <dbReference type="Proteomes" id="UP000624279"/>
    </source>
</evidence>
<comment type="caution">
    <text evidence="2">The sequence shown here is derived from an EMBL/GenBank/DDBJ whole genome shotgun (WGS) entry which is preliminary data.</text>
</comment>
<gene>
    <name evidence="2" type="ORF">H8K55_12630</name>
</gene>
<feature type="transmembrane region" description="Helical" evidence="1">
    <location>
        <begin position="7"/>
        <end position="24"/>
    </location>
</feature>
<reference evidence="2 3" key="1">
    <citation type="submission" date="2020-08" db="EMBL/GenBank/DDBJ databases">
        <title>Novel species isolated from subtropical streams in China.</title>
        <authorList>
            <person name="Lu H."/>
        </authorList>
    </citation>
    <scope>NUCLEOTIDE SEQUENCE [LARGE SCALE GENOMIC DNA]</scope>
    <source>
        <strain evidence="2 3">LX15W</strain>
    </source>
</reference>
<sequence length="65" mass="7158">MKILGFIYRSLVFGGLMLLLNALFPSHGVWNAIGLACIGGFGLIFAVFSWAFIEKFFANSKAQNK</sequence>
<keyword evidence="3" id="KW-1185">Reference proteome</keyword>
<name>A0ABR6YD32_9BURK</name>
<proteinExistence type="predicted"/>
<evidence type="ECO:0000256" key="1">
    <source>
        <dbReference type="SAM" id="Phobius"/>
    </source>
</evidence>
<accession>A0ABR6YD32</accession>
<feature type="transmembrane region" description="Helical" evidence="1">
    <location>
        <begin position="30"/>
        <end position="53"/>
    </location>
</feature>